<protein>
    <submittedName>
        <fullName evidence="5">RHS repeat protein</fullName>
    </submittedName>
</protein>
<dbReference type="OrthoDB" id="9816400at2"/>
<evidence type="ECO:0000313" key="5">
    <source>
        <dbReference type="EMBL" id="ENO15704.2"/>
    </source>
</evidence>
<evidence type="ECO:0000259" key="3">
    <source>
        <dbReference type="Pfam" id="PF20148"/>
    </source>
</evidence>
<evidence type="ECO:0000256" key="1">
    <source>
        <dbReference type="ARBA" id="ARBA00022737"/>
    </source>
</evidence>
<dbReference type="Gene3D" id="2.180.10.10">
    <property type="entry name" value="RHS repeat-associated core"/>
    <property type="match status" value="3"/>
</dbReference>
<feature type="domain" description="Teneurin-like YD-shell" evidence="4">
    <location>
        <begin position="1171"/>
        <end position="1426"/>
    </location>
</feature>
<evidence type="ECO:0000256" key="2">
    <source>
        <dbReference type="SAM" id="MobiDB-lite"/>
    </source>
</evidence>
<dbReference type="InterPro" id="IPR006530">
    <property type="entry name" value="YD"/>
</dbReference>
<feature type="region of interest" description="Disordered" evidence="2">
    <location>
        <begin position="404"/>
        <end position="450"/>
    </location>
</feature>
<dbReference type="PANTHER" id="PTHR32305">
    <property type="match status" value="1"/>
</dbReference>
<keyword evidence="1" id="KW-0677">Repeat</keyword>
<proteinExistence type="predicted"/>
<dbReference type="Pfam" id="PF05593">
    <property type="entry name" value="RHS_repeat"/>
    <property type="match status" value="3"/>
</dbReference>
<dbReference type="Pfam" id="PF20148">
    <property type="entry name" value="DUF6531"/>
    <property type="match status" value="1"/>
</dbReference>
<dbReference type="InterPro" id="IPR056823">
    <property type="entry name" value="TEN-like_YD-shell"/>
</dbReference>
<feature type="compositionally biased region" description="Basic and acidic residues" evidence="2">
    <location>
        <begin position="404"/>
        <end position="420"/>
    </location>
</feature>
<feature type="compositionally biased region" description="Polar residues" evidence="2">
    <location>
        <begin position="425"/>
        <end position="443"/>
    </location>
</feature>
<dbReference type="eggNOG" id="COG3209">
    <property type="taxonomic scope" value="Bacteria"/>
</dbReference>
<dbReference type="InterPro" id="IPR045351">
    <property type="entry name" value="DUF6531"/>
</dbReference>
<dbReference type="NCBIfam" id="TIGR03696">
    <property type="entry name" value="Rhs_assc_core"/>
    <property type="match status" value="1"/>
</dbReference>
<feature type="domain" description="DUF6531" evidence="3">
    <location>
        <begin position="445"/>
        <end position="516"/>
    </location>
</feature>
<dbReference type="InterPro" id="IPR050708">
    <property type="entry name" value="T6SS_VgrG/RHS"/>
</dbReference>
<dbReference type="InterPro" id="IPR031325">
    <property type="entry name" value="RHS_repeat"/>
</dbReference>
<evidence type="ECO:0000259" key="4">
    <source>
        <dbReference type="Pfam" id="PF25023"/>
    </source>
</evidence>
<reference evidence="5 6" key="1">
    <citation type="journal article" date="2013" name="Genome Announc.">
        <title>Genome Sequence of the Polycyclic Aromatic Hydrocarbon-Degrading Bacterium Strain Marinobacter nanhaiticus D15-8WT.</title>
        <authorList>
            <person name="Cui Z."/>
            <person name="Gao W."/>
            <person name="Li Q."/>
            <person name="Xu G."/>
            <person name="Zheng L."/>
        </authorList>
    </citation>
    <scope>NUCLEOTIDE SEQUENCE [LARGE SCALE GENOMIC DNA]</scope>
    <source>
        <strain evidence="5 6">D15-8W</strain>
    </source>
</reference>
<dbReference type="HOGENOM" id="CLU_001218_1_3_6"/>
<organism evidence="5 6">
    <name type="scientific">Marinobacter nanhaiticus D15-8W</name>
    <dbReference type="NCBI Taxonomy" id="626887"/>
    <lineage>
        <taxon>Bacteria</taxon>
        <taxon>Pseudomonadati</taxon>
        <taxon>Pseudomonadota</taxon>
        <taxon>Gammaproteobacteria</taxon>
        <taxon>Pseudomonadales</taxon>
        <taxon>Marinobacteraceae</taxon>
        <taxon>Marinobacter</taxon>
    </lineage>
</organism>
<keyword evidence="6" id="KW-1185">Reference proteome</keyword>
<dbReference type="eggNOG" id="COG1372">
    <property type="taxonomic scope" value="Bacteria"/>
</dbReference>
<dbReference type="PANTHER" id="PTHR32305:SF15">
    <property type="entry name" value="PROTEIN RHSA-RELATED"/>
    <property type="match status" value="1"/>
</dbReference>
<dbReference type="PRINTS" id="PR00394">
    <property type="entry name" value="RHSPROTEIN"/>
</dbReference>
<dbReference type="STRING" id="626887.J057_10146"/>
<dbReference type="Pfam" id="PF25023">
    <property type="entry name" value="TEN_YD-shell"/>
    <property type="match status" value="2"/>
</dbReference>
<dbReference type="NCBIfam" id="TIGR01643">
    <property type="entry name" value="YD_repeat_2x"/>
    <property type="match status" value="9"/>
</dbReference>
<dbReference type="EMBL" id="APLQ01000011">
    <property type="protein sequence ID" value="ENO15704.2"/>
    <property type="molecule type" value="Genomic_DNA"/>
</dbReference>
<accession>N6W671</accession>
<name>N6W671_9GAMM</name>
<feature type="domain" description="Teneurin-like YD-shell" evidence="4">
    <location>
        <begin position="898"/>
        <end position="1047"/>
    </location>
</feature>
<comment type="caution">
    <text evidence="5">The sequence shown here is derived from an EMBL/GenBank/DDBJ whole genome shotgun (WGS) entry which is preliminary data.</text>
</comment>
<dbReference type="InterPro" id="IPR022385">
    <property type="entry name" value="Rhs_assc_core"/>
</dbReference>
<dbReference type="Proteomes" id="UP000013165">
    <property type="component" value="Unassembled WGS sequence"/>
</dbReference>
<gene>
    <name evidence="5" type="ORF">J057_10146</name>
</gene>
<dbReference type="PATRIC" id="fig|626887.3.peg.2034"/>
<evidence type="ECO:0000313" key="6">
    <source>
        <dbReference type="Proteomes" id="UP000013165"/>
    </source>
</evidence>
<sequence length="1596" mass="181112">MGQSASTQEDTFKPDITALTRELREAVVKNYDEWKDDWFKSVFLGHEQVLEVNGASTSSGADEDEVVSSTVAPCEELRKLKIAHFHENIKKTPIPETPFEVQENKGGWLGDDWETVTSGITDANGLAEVTVTPGKEYRVILAPDISKADMDALYASYVGFIESCCSVLDEAWNNGASQQWDSYLALPADRRDDAVYASAISGLADGFTGILDDLKRIYDIICGLLDYDFSDMPEDMAEQMEKLKEADDAYLKACLVANDEIFLFIVMYTLRQYFRMQSPTQLADMAGELLGQVLFDVVVGLIITGGAGLAAKYGARIGTKAVAKAVGRAGDDVHDGVDLGPFLVKLSDGFQHYMDDIGTNHRRIQTAGESNLSPSSAARGADMQTQHPAYNALGADEKALPLQAQRHDSAAVSERARSDGPDEPSPSTTDQGRATQDNASTETCGDPVSTVTGEEILELVDARLEGPLPFEFRRIYRSGSSDRQLDMGYGWRHSLNHSLAFTEDGITWHDHEGKNTRLPSLDSAPFGRNSQSGMAAWRDGTQIVTCAGEKQPRYHFERHGNEGRLVRISDRYGNELHLGYDLHGRMHRLVNDANRALAFEYRDDRLVAVTLLHRRLTDNGPTWEQLQTAHTYNYDGGDLVEATNAAGETERYAFDNHMLVQRTLASGYSFYLAWDEAAPQGRCIRQWGDSPETDTHFAWDDEKHTCTITYVDGSEEHWQYDGAAQLQTKIDPDGAKHINEYDDQGRLVTSVDPLGAKTTYSYDETGRLVSKVGPDEKPILFTYRQGRIAEIHRSGQVWTFAYTAHGDLAREIDPKGRVTAYSYNRQGQLTRADLPDGRRHTWQWNDKGQLLEERAPTGAIEKYRYDAFGRLLARKDARGAITQYVHDPLGRVIEERLSGNRSRRYAYNSFGKVTRFTDEQGRETRYEYDRNLHLLSRRINPDGSELKYRYDHHRFLLTQIENERGESYRIDYYPNGLVREETAFDGRRTGYSYDLNGRLLEKTEYGTGEDALQVTQYERDVVGQLTKKVLPDGREVQYRYNRDGQLVAVDDGHWPLAFHYDEQGLLRTEHQGWASLHYHYDAFDRLNGMTLPDSQRIDYQRDASGLLAGIDLNGSALTRHRMAATGEELERTQGDLLSAYVYDDEGRLTQHRLHQQRVKDIFYQRDYQYDTTGNLRSVNDSRKGLREYVYDPRDRLVGVRGDVYEQLIHDPAGNLLEQAQNASPTINANVQGNRLTLHGDCHYEYDDFGNLVAERRGKDQKLVTTYRYDCEHRLVEVTRPDGRSFRYAYDAFGRRIAKEDEHQRIEFIWQGDRLIAEESGDDYRTYLYEPDSFRPLALADGYGAENSRVYYYHLDHLGTPQEMTDATGHIVWSATYRAYGSVVKKEIAQVQNPLRFQGQYYDPETGLHYNRHRYYNPATGRFITPDPIGLAGGLNNYQYVPNPTGWVDPLGLIAGSNCCPGKGNNPENPWELANESPIQIPKNATVNGPVAKSAGYRQVSYKWTEEVEGRINRFEVRWHEPTPNAPEGTLPNWRVTKTLSGTPDGRMRKEVFELAQGDNGTQFWIPEREFRDATRAWRNGNATEHQIDLLRRAHFE</sequence>